<sequence>MEFVKPGGGQQSLRELDYSCCLLCERQDELLWAEHVICNSYTSETEGKQAGKRRAGGIILPLPILPIQPPLLSPFVHLENKSPQTLQLLYQDQAEEKGDEGCSSMLPIQEKKCSAGSDDTKQQSDSRLSCRVRTVWRRLDQDIHTFAAGAVESLQPCFMSSPLVLRNRCSLDDGELVMMPHKNRVVGRPLLETRRTPFELPASDISQNNRAHGSCDVLRVFRRHTAPDLKIYFGEESDSDLEELLADEDDEDEHADTD</sequence>
<evidence type="ECO:0000313" key="2">
    <source>
        <dbReference type="Proteomes" id="UP000805704"/>
    </source>
</evidence>
<dbReference type="EMBL" id="CM024794">
    <property type="protein sequence ID" value="KAG8001769.1"/>
    <property type="molecule type" value="Genomic_DNA"/>
</dbReference>
<comment type="caution">
    <text evidence="1">The sequence shown here is derived from an EMBL/GenBank/DDBJ whole genome shotgun (WGS) entry which is preliminary data.</text>
</comment>
<name>A0ACB7EHT5_NIBAL</name>
<protein>
    <submittedName>
        <fullName evidence="1">Uncharacterized protein</fullName>
    </submittedName>
</protein>
<organism evidence="1 2">
    <name type="scientific">Nibea albiflora</name>
    <name type="common">Yellow drum</name>
    <name type="synonym">Corvina albiflora</name>
    <dbReference type="NCBI Taxonomy" id="240163"/>
    <lineage>
        <taxon>Eukaryota</taxon>
        <taxon>Metazoa</taxon>
        <taxon>Chordata</taxon>
        <taxon>Craniata</taxon>
        <taxon>Vertebrata</taxon>
        <taxon>Euteleostomi</taxon>
        <taxon>Actinopterygii</taxon>
        <taxon>Neopterygii</taxon>
        <taxon>Teleostei</taxon>
        <taxon>Neoteleostei</taxon>
        <taxon>Acanthomorphata</taxon>
        <taxon>Eupercaria</taxon>
        <taxon>Sciaenidae</taxon>
        <taxon>Nibea</taxon>
    </lineage>
</organism>
<reference evidence="1" key="1">
    <citation type="submission" date="2020-04" db="EMBL/GenBank/DDBJ databases">
        <title>A chromosome-scale assembly and high-density genetic map of the yellow drum (Nibea albiflora) genome.</title>
        <authorList>
            <person name="Xu D."/>
            <person name="Zhang W."/>
            <person name="Chen R."/>
            <person name="Tan P."/>
            <person name="Wang L."/>
            <person name="Song H."/>
            <person name="Tian L."/>
            <person name="Zhu Q."/>
            <person name="Wang B."/>
        </authorList>
    </citation>
    <scope>NUCLEOTIDE SEQUENCE</scope>
    <source>
        <strain evidence="1">ZJHYS-2018</strain>
    </source>
</reference>
<dbReference type="Proteomes" id="UP000805704">
    <property type="component" value="Chromosome 6"/>
</dbReference>
<gene>
    <name evidence="1" type="ORF">GBF38_011959</name>
</gene>
<evidence type="ECO:0000313" key="1">
    <source>
        <dbReference type="EMBL" id="KAG8001769.1"/>
    </source>
</evidence>
<keyword evidence="2" id="KW-1185">Reference proteome</keyword>
<proteinExistence type="predicted"/>
<accession>A0ACB7EHT5</accession>